<dbReference type="OrthoDB" id="6134674at2759"/>
<dbReference type="GO" id="GO:0003824">
    <property type="term" value="F:catalytic activity"/>
    <property type="evidence" value="ECO:0007669"/>
    <property type="project" value="InterPro"/>
</dbReference>
<dbReference type="Gene3D" id="3.60.10.10">
    <property type="entry name" value="Endonuclease/exonuclease/phosphatase"/>
    <property type="match status" value="1"/>
</dbReference>
<dbReference type="Proteomes" id="UP000596742">
    <property type="component" value="Unassembled WGS sequence"/>
</dbReference>
<dbReference type="InterPro" id="IPR005135">
    <property type="entry name" value="Endo/exonuclease/phosphatase"/>
</dbReference>
<dbReference type="PANTHER" id="PTHR36688">
    <property type="entry name" value="ENDO/EXONUCLEASE/PHOSPHATASE DOMAIN-CONTAINING PROTEIN"/>
    <property type="match status" value="1"/>
</dbReference>
<reference evidence="2" key="1">
    <citation type="submission" date="2018-11" db="EMBL/GenBank/DDBJ databases">
        <authorList>
            <person name="Alioto T."/>
            <person name="Alioto T."/>
        </authorList>
    </citation>
    <scope>NUCLEOTIDE SEQUENCE</scope>
</reference>
<feature type="domain" description="Endonuclease/exonuclease/phosphatase" evidence="1">
    <location>
        <begin position="1"/>
        <end position="83"/>
    </location>
</feature>
<dbReference type="AlphaFoldDB" id="A0A8B6GX07"/>
<keyword evidence="3" id="KW-1185">Reference proteome</keyword>
<gene>
    <name evidence="2" type="ORF">MGAL_10B026085</name>
</gene>
<name>A0A8B6GX07_MYTGA</name>
<evidence type="ECO:0000259" key="1">
    <source>
        <dbReference type="Pfam" id="PF14529"/>
    </source>
</evidence>
<dbReference type="SUPFAM" id="SSF56219">
    <property type="entry name" value="DNase I-like"/>
    <property type="match status" value="1"/>
</dbReference>
<evidence type="ECO:0000313" key="3">
    <source>
        <dbReference type="Proteomes" id="UP000596742"/>
    </source>
</evidence>
<dbReference type="PANTHER" id="PTHR36688:SF2">
    <property type="entry name" value="ENDONUCLEASE_EXONUCLEASE_PHOSPHATASE DOMAIN-CONTAINING PROTEIN"/>
    <property type="match status" value="1"/>
</dbReference>
<accession>A0A8B6GX07</accession>
<dbReference type="EMBL" id="UYJE01009115">
    <property type="protein sequence ID" value="VDI70183.1"/>
    <property type="molecule type" value="Genomic_DNA"/>
</dbReference>
<sequence length="366" mass="41830">MGDFNAHNPLWGSKTHNAKGKIIEDFVSQEGLCIFNDGSNTYLHPGNGSYSSIDITICDPSLLLDYSWRVHDDLCGSDHFPIVLEHLFTSAQQRVPRWKLDKADWSLFENLCQAELQSKMFETVQDPILTFNTVLTSIADRTIPKTSANPKHPSKPWFDDACDQAIVDRKKSERRFNQQPTTENLSNFRIFRAKARRTFWKKIVSGITSRTSMTKVWNMVNKIKGKNSKATVKHLKDGNDLLTSEKDIANKLGETFAKSSSCNNYREDFKKVKKQKEKIKLNFKSKHGENYNKLFSLEELKTSLSKDHDTACGPDNIHYQLLKHLPDSPLEALLQLMNNIWESGDLPSIWKLATVVPIPKPSILYI</sequence>
<dbReference type="InterPro" id="IPR036691">
    <property type="entry name" value="Endo/exonu/phosph_ase_sf"/>
</dbReference>
<organism evidence="2 3">
    <name type="scientific">Mytilus galloprovincialis</name>
    <name type="common">Mediterranean mussel</name>
    <dbReference type="NCBI Taxonomy" id="29158"/>
    <lineage>
        <taxon>Eukaryota</taxon>
        <taxon>Metazoa</taxon>
        <taxon>Spiralia</taxon>
        <taxon>Lophotrochozoa</taxon>
        <taxon>Mollusca</taxon>
        <taxon>Bivalvia</taxon>
        <taxon>Autobranchia</taxon>
        <taxon>Pteriomorphia</taxon>
        <taxon>Mytilida</taxon>
        <taxon>Mytiloidea</taxon>
        <taxon>Mytilidae</taxon>
        <taxon>Mytilinae</taxon>
        <taxon>Mytilus</taxon>
    </lineage>
</organism>
<comment type="caution">
    <text evidence="2">The sequence shown here is derived from an EMBL/GenBank/DDBJ whole genome shotgun (WGS) entry which is preliminary data.</text>
</comment>
<protein>
    <recommendedName>
        <fullName evidence="1">Endonuclease/exonuclease/phosphatase domain-containing protein</fullName>
    </recommendedName>
</protein>
<proteinExistence type="predicted"/>
<dbReference type="InterPro" id="IPR052560">
    <property type="entry name" value="RdDP_mobile_element"/>
</dbReference>
<evidence type="ECO:0000313" key="2">
    <source>
        <dbReference type="EMBL" id="VDI70183.1"/>
    </source>
</evidence>
<dbReference type="Pfam" id="PF14529">
    <property type="entry name" value="Exo_endo_phos_2"/>
    <property type="match status" value="1"/>
</dbReference>